<evidence type="ECO:0000313" key="2">
    <source>
        <dbReference type="Proteomes" id="UP001302321"/>
    </source>
</evidence>
<organism evidence="1 2">
    <name type="scientific">Triangularia setosa</name>
    <dbReference type="NCBI Taxonomy" id="2587417"/>
    <lineage>
        <taxon>Eukaryota</taxon>
        <taxon>Fungi</taxon>
        <taxon>Dikarya</taxon>
        <taxon>Ascomycota</taxon>
        <taxon>Pezizomycotina</taxon>
        <taxon>Sordariomycetes</taxon>
        <taxon>Sordariomycetidae</taxon>
        <taxon>Sordariales</taxon>
        <taxon>Podosporaceae</taxon>
        <taxon>Triangularia</taxon>
    </lineage>
</organism>
<keyword evidence="2" id="KW-1185">Reference proteome</keyword>
<evidence type="ECO:0000313" key="1">
    <source>
        <dbReference type="EMBL" id="KAK4176088.1"/>
    </source>
</evidence>
<sequence length="291" mass="29478">MIFTTCKTNGHRAFIVKSMIGLAFCAVPAVAGNNGFVVRGDEVEASTLCTTTSTSIDLPAPSIVISTTDDVDAASGVSSVTPISPTESICAGESVTVSVTVTVTTLNSNEPMQTAGPPLSGSMSSSEDFVNTITEIVTNTGAIIETVTTSTSTEVETTTVSSSEVLPPFPASSISEQLSTVTTILSTNTATRILTATEPLSAKSTVWVSTTITVSTITVGGTAGTIGSIVPSIGHGSGNSSFTYSAPSASIVYPKTTYPAISAANNGGGRGAQAWYCIVMVVGVAMLSYTL</sequence>
<reference evidence="1" key="2">
    <citation type="submission" date="2023-05" db="EMBL/GenBank/DDBJ databases">
        <authorList>
            <consortium name="Lawrence Berkeley National Laboratory"/>
            <person name="Steindorff A."/>
            <person name="Hensen N."/>
            <person name="Bonometti L."/>
            <person name="Westerberg I."/>
            <person name="Brannstrom I.O."/>
            <person name="Guillou S."/>
            <person name="Cros-Aarteil S."/>
            <person name="Calhoun S."/>
            <person name="Haridas S."/>
            <person name="Kuo A."/>
            <person name="Mondo S."/>
            <person name="Pangilinan J."/>
            <person name="Riley R."/>
            <person name="Labutti K."/>
            <person name="Andreopoulos B."/>
            <person name="Lipzen A."/>
            <person name="Chen C."/>
            <person name="Yanf M."/>
            <person name="Daum C."/>
            <person name="Ng V."/>
            <person name="Clum A."/>
            <person name="Ohm R."/>
            <person name="Martin F."/>
            <person name="Silar P."/>
            <person name="Natvig D."/>
            <person name="Lalanne C."/>
            <person name="Gautier V."/>
            <person name="Ament-Velasquez S.L."/>
            <person name="Kruys A."/>
            <person name="Hutchinson M.I."/>
            <person name="Powell A.J."/>
            <person name="Barry K."/>
            <person name="Miller A.N."/>
            <person name="Grigoriev I.V."/>
            <person name="Debuchy R."/>
            <person name="Gladieux P."/>
            <person name="Thoren M.H."/>
            <person name="Johannesson H."/>
        </authorList>
    </citation>
    <scope>NUCLEOTIDE SEQUENCE</scope>
    <source>
        <strain evidence="1">CBS 892.96</strain>
    </source>
</reference>
<comment type="caution">
    <text evidence="1">The sequence shown here is derived from an EMBL/GenBank/DDBJ whole genome shotgun (WGS) entry which is preliminary data.</text>
</comment>
<name>A0AAN6W642_9PEZI</name>
<proteinExistence type="predicted"/>
<dbReference type="EMBL" id="MU866209">
    <property type="protein sequence ID" value="KAK4176088.1"/>
    <property type="molecule type" value="Genomic_DNA"/>
</dbReference>
<protein>
    <submittedName>
        <fullName evidence="1">Uncharacterized protein</fullName>
    </submittedName>
</protein>
<gene>
    <name evidence="1" type="ORF">QBC36DRAFT_330041</name>
</gene>
<dbReference type="Proteomes" id="UP001302321">
    <property type="component" value="Unassembled WGS sequence"/>
</dbReference>
<dbReference type="AlphaFoldDB" id="A0AAN6W642"/>
<reference evidence="1" key="1">
    <citation type="journal article" date="2023" name="Mol. Phylogenet. Evol.">
        <title>Genome-scale phylogeny and comparative genomics of the fungal order Sordariales.</title>
        <authorList>
            <person name="Hensen N."/>
            <person name="Bonometti L."/>
            <person name="Westerberg I."/>
            <person name="Brannstrom I.O."/>
            <person name="Guillou S."/>
            <person name="Cros-Aarteil S."/>
            <person name="Calhoun S."/>
            <person name="Haridas S."/>
            <person name="Kuo A."/>
            <person name="Mondo S."/>
            <person name="Pangilinan J."/>
            <person name="Riley R."/>
            <person name="LaButti K."/>
            <person name="Andreopoulos B."/>
            <person name="Lipzen A."/>
            <person name="Chen C."/>
            <person name="Yan M."/>
            <person name="Daum C."/>
            <person name="Ng V."/>
            <person name="Clum A."/>
            <person name="Steindorff A."/>
            <person name="Ohm R.A."/>
            <person name="Martin F."/>
            <person name="Silar P."/>
            <person name="Natvig D.O."/>
            <person name="Lalanne C."/>
            <person name="Gautier V."/>
            <person name="Ament-Velasquez S.L."/>
            <person name="Kruys A."/>
            <person name="Hutchinson M.I."/>
            <person name="Powell A.J."/>
            <person name="Barry K."/>
            <person name="Miller A.N."/>
            <person name="Grigoriev I.V."/>
            <person name="Debuchy R."/>
            <person name="Gladieux P."/>
            <person name="Hiltunen Thoren M."/>
            <person name="Johannesson H."/>
        </authorList>
    </citation>
    <scope>NUCLEOTIDE SEQUENCE</scope>
    <source>
        <strain evidence="1">CBS 892.96</strain>
    </source>
</reference>
<accession>A0AAN6W642</accession>